<feature type="binding site" evidence="9">
    <location>
        <position position="303"/>
    </location>
    <ligand>
        <name>D-dopa</name>
        <dbReference type="ChEBI" id="CHEBI:149689"/>
    </ligand>
</feature>
<feature type="binding site" evidence="9">
    <location>
        <begin position="302"/>
        <end position="307"/>
    </location>
    <ligand>
        <name>FAD</name>
        <dbReference type="ChEBI" id="CHEBI:57692"/>
    </ligand>
</feature>
<comment type="caution">
    <text evidence="11">The sequence shown here is derived from an EMBL/GenBank/DDBJ whole genome shotgun (WGS) entry which is preliminary data.</text>
</comment>
<dbReference type="InterPro" id="IPR006181">
    <property type="entry name" value="D-amino_acid_oxidase_CS"/>
</dbReference>
<dbReference type="AlphaFoldDB" id="A0A9W4MDC3"/>
<evidence type="ECO:0000313" key="12">
    <source>
        <dbReference type="Proteomes" id="UP001153328"/>
    </source>
</evidence>
<reference evidence="11" key="1">
    <citation type="submission" date="2021-06" db="EMBL/GenBank/DDBJ databases">
        <authorList>
            <person name="Arsene-Ploetze F."/>
        </authorList>
    </citation>
    <scope>NUCLEOTIDE SEQUENCE</scope>
    <source>
        <strain evidence="11">SBRY1</strain>
    </source>
</reference>
<keyword evidence="12" id="KW-1185">Reference proteome</keyword>
<dbReference type="RefSeq" id="WP_205043692.1">
    <property type="nucleotide sequence ID" value="NZ_CAJVAX010000019.1"/>
</dbReference>
<feature type="domain" description="FAD dependent oxidoreductase" evidence="10">
    <location>
        <begin position="11"/>
        <end position="319"/>
    </location>
</feature>
<dbReference type="EC" id="1.4.3.3" evidence="6"/>
<dbReference type="InterPro" id="IPR023209">
    <property type="entry name" value="DAO"/>
</dbReference>
<gene>
    <name evidence="11" type="primary">aao</name>
    <name evidence="11" type="ORF">SBRY_50438</name>
</gene>
<feature type="binding site" evidence="9">
    <location>
        <begin position="47"/>
        <end position="48"/>
    </location>
    <ligand>
        <name>FAD</name>
        <dbReference type="ChEBI" id="CHEBI:57692"/>
    </ligand>
</feature>
<evidence type="ECO:0000256" key="1">
    <source>
        <dbReference type="ARBA" id="ARBA00001974"/>
    </source>
</evidence>
<dbReference type="PROSITE" id="PS00677">
    <property type="entry name" value="DAO"/>
    <property type="match status" value="1"/>
</dbReference>
<evidence type="ECO:0000256" key="2">
    <source>
        <dbReference type="ARBA" id="ARBA00006730"/>
    </source>
</evidence>
<evidence type="ECO:0000256" key="9">
    <source>
        <dbReference type="PIRSR" id="PIRSR000189-1"/>
    </source>
</evidence>
<name>A0A9W4MDC3_9ACTN</name>
<dbReference type="PIRSF" id="PIRSF000189">
    <property type="entry name" value="D-aa_oxidase"/>
    <property type="match status" value="1"/>
</dbReference>
<evidence type="ECO:0000259" key="10">
    <source>
        <dbReference type="Pfam" id="PF01266"/>
    </source>
</evidence>
<dbReference type="GO" id="GO:0019478">
    <property type="term" value="P:D-amino acid catabolic process"/>
    <property type="evidence" value="ECO:0007669"/>
    <property type="project" value="TreeGrafter"/>
</dbReference>
<dbReference type="EMBL" id="CAJVAX010000019">
    <property type="protein sequence ID" value="CAG7650754.1"/>
    <property type="molecule type" value="Genomic_DNA"/>
</dbReference>
<comment type="similarity">
    <text evidence="2">Belongs to the DAMOX/DASOX family.</text>
</comment>
<dbReference type="Gene3D" id="3.30.9.10">
    <property type="entry name" value="D-Amino Acid Oxidase, subunit A, domain 2"/>
    <property type="match status" value="1"/>
</dbReference>
<dbReference type="Gene3D" id="3.40.50.720">
    <property type="entry name" value="NAD(P)-binding Rossmann-like Domain"/>
    <property type="match status" value="1"/>
</dbReference>
<protein>
    <recommendedName>
        <fullName evidence="7">D-amino-acid oxidase</fullName>
        <ecNumber evidence="6">1.4.3.3</ecNumber>
    </recommendedName>
</protein>
<dbReference type="PANTHER" id="PTHR11530">
    <property type="entry name" value="D-AMINO ACID OXIDASE"/>
    <property type="match status" value="1"/>
</dbReference>
<comment type="cofactor">
    <cofactor evidence="1 9">
        <name>FAD</name>
        <dbReference type="ChEBI" id="CHEBI:57692"/>
    </cofactor>
</comment>
<dbReference type="GO" id="GO:0003884">
    <property type="term" value="F:D-amino-acid oxidase activity"/>
    <property type="evidence" value="ECO:0007669"/>
    <property type="project" value="UniProtKB-EC"/>
</dbReference>
<dbReference type="GO" id="GO:0005737">
    <property type="term" value="C:cytoplasm"/>
    <property type="evidence" value="ECO:0007669"/>
    <property type="project" value="TreeGrafter"/>
</dbReference>
<organism evidence="11 12">
    <name type="scientific">Actinacidiphila bryophytorum</name>
    <dbReference type="NCBI Taxonomy" id="1436133"/>
    <lineage>
        <taxon>Bacteria</taxon>
        <taxon>Bacillati</taxon>
        <taxon>Actinomycetota</taxon>
        <taxon>Actinomycetes</taxon>
        <taxon>Kitasatosporales</taxon>
        <taxon>Streptomycetaceae</taxon>
        <taxon>Actinacidiphila</taxon>
    </lineage>
</organism>
<dbReference type="InterPro" id="IPR006076">
    <property type="entry name" value="FAD-dep_OxRdtase"/>
</dbReference>
<feature type="binding site" evidence="9">
    <location>
        <position position="222"/>
    </location>
    <ligand>
        <name>D-dopa</name>
        <dbReference type="ChEBI" id="CHEBI:149689"/>
    </ligand>
</feature>
<evidence type="ECO:0000256" key="6">
    <source>
        <dbReference type="ARBA" id="ARBA00039101"/>
    </source>
</evidence>
<comment type="catalytic activity">
    <reaction evidence="8">
        <text>a D-alpha-amino acid + O2 + H2O = a 2-oxocarboxylate + H2O2 + NH4(+)</text>
        <dbReference type="Rhea" id="RHEA:21816"/>
        <dbReference type="ChEBI" id="CHEBI:15377"/>
        <dbReference type="ChEBI" id="CHEBI:15379"/>
        <dbReference type="ChEBI" id="CHEBI:16240"/>
        <dbReference type="ChEBI" id="CHEBI:28938"/>
        <dbReference type="ChEBI" id="CHEBI:35179"/>
        <dbReference type="ChEBI" id="CHEBI:59871"/>
        <dbReference type="EC" id="1.4.3.3"/>
    </reaction>
    <physiologicalReaction direction="left-to-right" evidence="8">
        <dbReference type="Rhea" id="RHEA:21817"/>
    </physiologicalReaction>
</comment>
<proteinExistence type="inferred from homology"/>
<evidence type="ECO:0000256" key="7">
    <source>
        <dbReference type="ARBA" id="ARBA00039751"/>
    </source>
</evidence>
<dbReference type="PANTHER" id="PTHR11530:SF11">
    <property type="entry name" value="D-ASPARTATE OXIDASE"/>
    <property type="match status" value="1"/>
</dbReference>
<evidence type="ECO:0000256" key="8">
    <source>
        <dbReference type="ARBA" id="ARBA00049547"/>
    </source>
</evidence>
<keyword evidence="3" id="KW-0285">Flavoprotein</keyword>
<sequence>MAKPTNQGRPDVVVVGAGVSGLTTAVCLAESGFAVRVDSDRPPAATTSAAAGAAWDPYLVEPQQAVRRWSAVALADFAALAADPQDTGVRMAGGTHQSRVPCPAPDWAATVGARACTPAQLHPGYAVGWHYTAPLVDMPRYLGYLVRRLTAAGGRLRAHRYGSLAEVLAEAPAVVNCAGSGARTLVPDPATDAVRGQIAVVENPGVTDFFCDDTPGAQDLVYAYPHGAALVLGGTADPGDWDLRPDPAATAAIIRRCAAVLPQVRDAAVLDVRVGLRPVRPRVRLAAEPTASGLLLHNYGHGGAGVTVSWGCAREAAALLRDRWPATA</sequence>
<dbReference type="Proteomes" id="UP001153328">
    <property type="component" value="Unassembled WGS sequence"/>
</dbReference>
<dbReference type="GO" id="GO:0071949">
    <property type="term" value="F:FAD binding"/>
    <property type="evidence" value="ECO:0007669"/>
    <property type="project" value="InterPro"/>
</dbReference>
<keyword evidence="4 9" id="KW-0274">FAD</keyword>
<feature type="binding site" evidence="9">
    <location>
        <position position="277"/>
    </location>
    <ligand>
        <name>D-dopa</name>
        <dbReference type="ChEBI" id="CHEBI:149689"/>
    </ligand>
</feature>
<evidence type="ECO:0000256" key="4">
    <source>
        <dbReference type="ARBA" id="ARBA00022827"/>
    </source>
</evidence>
<evidence type="ECO:0000256" key="3">
    <source>
        <dbReference type="ARBA" id="ARBA00022630"/>
    </source>
</evidence>
<evidence type="ECO:0000256" key="5">
    <source>
        <dbReference type="ARBA" id="ARBA00023002"/>
    </source>
</evidence>
<dbReference type="SUPFAM" id="SSF54373">
    <property type="entry name" value="FAD-linked reductases, C-terminal domain"/>
    <property type="match status" value="1"/>
</dbReference>
<keyword evidence="5 11" id="KW-0560">Oxidoreductase</keyword>
<accession>A0A9W4MDC3</accession>
<dbReference type="Pfam" id="PF01266">
    <property type="entry name" value="DAO"/>
    <property type="match status" value="1"/>
</dbReference>
<feature type="binding site" evidence="9">
    <location>
        <begin position="40"/>
        <end position="41"/>
    </location>
    <ligand>
        <name>FAD</name>
        <dbReference type="ChEBI" id="CHEBI:57692"/>
    </ligand>
</feature>
<dbReference type="SUPFAM" id="SSF51971">
    <property type="entry name" value="Nucleotide-binding domain"/>
    <property type="match status" value="1"/>
</dbReference>
<evidence type="ECO:0000313" key="11">
    <source>
        <dbReference type="EMBL" id="CAG7650754.1"/>
    </source>
</evidence>